<dbReference type="PANTHER" id="PTHR43767">
    <property type="entry name" value="LONG-CHAIN-FATTY-ACID--COA LIGASE"/>
    <property type="match status" value="1"/>
</dbReference>
<dbReference type="InterPro" id="IPR025110">
    <property type="entry name" value="AMP-bd_C"/>
</dbReference>
<dbReference type="InterPro" id="IPR045851">
    <property type="entry name" value="AMP-bd_C_sf"/>
</dbReference>
<comment type="caution">
    <text evidence="3">The sequence shown here is derived from an EMBL/GenBank/DDBJ whole genome shotgun (WGS) entry which is preliminary data.</text>
</comment>
<accession>A0A934SZF1</accession>
<evidence type="ECO:0000313" key="4">
    <source>
        <dbReference type="Proteomes" id="UP000622890"/>
    </source>
</evidence>
<name>A0A934SZF1_9BURK</name>
<reference evidence="3" key="1">
    <citation type="submission" date="2021-01" db="EMBL/GenBank/DDBJ databases">
        <title>Genome sequence of strain Noviherbaspirillum sp. DKR-6.</title>
        <authorList>
            <person name="Chaudhary D.K."/>
        </authorList>
    </citation>
    <scope>NUCLEOTIDE SEQUENCE</scope>
    <source>
        <strain evidence="3">DKR-6</strain>
    </source>
</reference>
<dbReference type="InterPro" id="IPR020845">
    <property type="entry name" value="AMP-binding_CS"/>
</dbReference>
<dbReference type="Pfam" id="PF13193">
    <property type="entry name" value="AMP-binding_C"/>
    <property type="match status" value="1"/>
</dbReference>
<dbReference type="GO" id="GO:0016878">
    <property type="term" value="F:acid-thiol ligase activity"/>
    <property type="evidence" value="ECO:0007669"/>
    <property type="project" value="UniProtKB-ARBA"/>
</dbReference>
<sequence>MAATASGYWPRHLPRELARPETAISDVLETSARRYPRRAAIRFFGSGLDYAEMLAEVEAFAGWLTRRAGVCPGDRVMLYLQNSPQWLIAYYGILRADAVAVPVNPMNRAAEVEHYLADSGARVAVCAQDLVQELRTASAAHALDALIVATYSDYLCAAHDYRLPEWLTAPRQAFDGAAAWSDIIAAAERPGLARARPDDLCCLPYTSGSTGKPKGCMHTHASFMHNMAGLALWHWTAPGTAFLAVAPMYHVAGLAHSVHLPVFVGGTAVVLPRWDRDLAIQLISRERVGHAAIPPTAIIDLLSHDGLEDYDLSCLRRITAGGASMPAEVWTRLEQALGITFVEGYGMTETAATTHNNPIDRPKRQCLGVPFFDTRAIVADPDTLQPLGPNQAGEIMVGGPQLFKGYWNRPEETRAAFVEIEGQTYLRTGDIGIVDEEGYFFMTDRAKRMINASGYKVWPAEIESVLYQHPCVKEACVIGVADSYRGETVKALVVRADAERDQLTEESLIAWMKERVAAYKYPRIVEFVDRLPKSPVGKILWRELQEAENARSEGTMPPTGP</sequence>
<dbReference type="NCBIfam" id="NF006181">
    <property type="entry name" value="PRK08314.1"/>
    <property type="match status" value="1"/>
</dbReference>
<evidence type="ECO:0000259" key="1">
    <source>
        <dbReference type="Pfam" id="PF00501"/>
    </source>
</evidence>
<keyword evidence="4" id="KW-1185">Reference proteome</keyword>
<dbReference type="AlphaFoldDB" id="A0A934SZF1"/>
<dbReference type="EMBL" id="JAEPBG010000022">
    <property type="protein sequence ID" value="MBK4738528.1"/>
    <property type="molecule type" value="Genomic_DNA"/>
</dbReference>
<dbReference type="RefSeq" id="WP_200597825.1">
    <property type="nucleotide sequence ID" value="NZ_JAEPBG010000022.1"/>
</dbReference>
<feature type="domain" description="AMP-dependent synthetase/ligase" evidence="1">
    <location>
        <begin position="28"/>
        <end position="407"/>
    </location>
</feature>
<dbReference type="PROSITE" id="PS00455">
    <property type="entry name" value="AMP_BINDING"/>
    <property type="match status" value="1"/>
</dbReference>
<gene>
    <name evidence="3" type="ORF">JJB74_28250</name>
</gene>
<dbReference type="InterPro" id="IPR050237">
    <property type="entry name" value="ATP-dep_AMP-bd_enzyme"/>
</dbReference>
<dbReference type="PANTHER" id="PTHR43767:SF1">
    <property type="entry name" value="NONRIBOSOMAL PEPTIDE SYNTHASE PES1 (EUROFUNG)-RELATED"/>
    <property type="match status" value="1"/>
</dbReference>
<dbReference type="Pfam" id="PF00501">
    <property type="entry name" value="AMP-binding"/>
    <property type="match status" value="1"/>
</dbReference>
<evidence type="ECO:0000313" key="3">
    <source>
        <dbReference type="EMBL" id="MBK4738528.1"/>
    </source>
</evidence>
<feature type="domain" description="AMP-binding enzyme C-terminal" evidence="2">
    <location>
        <begin position="461"/>
        <end position="538"/>
    </location>
</feature>
<proteinExistence type="predicted"/>
<organism evidence="3 4">
    <name type="scientific">Noviherbaspirillum pedocola</name>
    <dbReference type="NCBI Taxonomy" id="2801341"/>
    <lineage>
        <taxon>Bacteria</taxon>
        <taxon>Pseudomonadati</taxon>
        <taxon>Pseudomonadota</taxon>
        <taxon>Betaproteobacteria</taxon>
        <taxon>Burkholderiales</taxon>
        <taxon>Oxalobacteraceae</taxon>
        <taxon>Noviherbaspirillum</taxon>
    </lineage>
</organism>
<dbReference type="SUPFAM" id="SSF56801">
    <property type="entry name" value="Acetyl-CoA synthetase-like"/>
    <property type="match status" value="1"/>
</dbReference>
<dbReference type="Gene3D" id="3.30.300.30">
    <property type="match status" value="1"/>
</dbReference>
<dbReference type="Gene3D" id="3.40.50.12780">
    <property type="entry name" value="N-terminal domain of ligase-like"/>
    <property type="match status" value="1"/>
</dbReference>
<evidence type="ECO:0000259" key="2">
    <source>
        <dbReference type="Pfam" id="PF13193"/>
    </source>
</evidence>
<protein>
    <submittedName>
        <fullName evidence="3">AMP-binding protein</fullName>
    </submittedName>
</protein>
<dbReference type="Proteomes" id="UP000622890">
    <property type="component" value="Unassembled WGS sequence"/>
</dbReference>
<dbReference type="InterPro" id="IPR000873">
    <property type="entry name" value="AMP-dep_synth/lig_dom"/>
</dbReference>
<dbReference type="InterPro" id="IPR042099">
    <property type="entry name" value="ANL_N_sf"/>
</dbReference>